<gene>
    <name evidence="3" type="primary">NS3</name>
</gene>
<dbReference type="InterPro" id="IPR002565">
    <property type="entry name" value="Orbi_NS3"/>
</dbReference>
<evidence type="ECO:0000256" key="1">
    <source>
        <dbReference type="ARBA" id="ARBA00006302"/>
    </source>
</evidence>
<dbReference type="EMBL" id="MG770349">
    <property type="protein sequence ID" value="AXF35756.1"/>
    <property type="molecule type" value="Genomic_RNA"/>
</dbReference>
<name>A0A3G1RP44_9REOV</name>
<feature type="transmembrane region" description="Helical" evidence="2">
    <location>
        <begin position="179"/>
        <end position="203"/>
    </location>
</feature>
<dbReference type="Pfam" id="PF01616">
    <property type="entry name" value="Orbi_NS3"/>
    <property type="match status" value="1"/>
</dbReference>
<organism evidence="3">
    <name type="scientific">Kammavanpettai virus</name>
    <dbReference type="NCBI Taxonomy" id="2282480"/>
    <lineage>
        <taxon>Viruses</taxon>
        <taxon>Riboviria</taxon>
        <taxon>Orthornavirae</taxon>
        <taxon>Duplornaviricota</taxon>
        <taxon>Resentoviricetes</taxon>
        <taxon>Reovirales</taxon>
        <taxon>Sedoreoviridae</taxon>
        <taxon>Orbivirus</taxon>
    </lineage>
</organism>
<evidence type="ECO:0000313" key="3">
    <source>
        <dbReference type="EMBL" id="AXF35756.1"/>
    </source>
</evidence>
<keyword evidence="2" id="KW-1133">Transmembrane helix</keyword>
<keyword evidence="2" id="KW-0812">Transmembrane</keyword>
<comment type="similarity">
    <text evidence="1">Belongs to the orbivirus NS3 family.</text>
</comment>
<reference evidence="3" key="1">
    <citation type="journal article" date="2018" name="J. Gen. Virol.">
        <title>Identification and characterization of novel mosquito-borne (Kammavanpettai virus) and tick-borne (Wad Medani) reoviruses isolated in India.</title>
        <authorList>
            <person name="Yadav P.D."/>
            <person name="Shete A.M."/>
            <person name="Nyayanit D.A."/>
            <person name="Albarino C.G."/>
            <person name="Jain S."/>
            <person name="Guerrero L.W."/>
            <person name="Kumar S."/>
            <person name="Patil D.Y."/>
            <person name="Nichol S.T."/>
            <person name="Mourya D.T."/>
        </authorList>
    </citation>
    <scope>NUCLEOTIDE SEQUENCE</scope>
    <source>
        <strain evidence="3">66413</strain>
    </source>
</reference>
<accession>A0A3G1RP44</accession>
<proteinExistence type="inferred from homology"/>
<evidence type="ECO:0000256" key="2">
    <source>
        <dbReference type="SAM" id="Phobius"/>
    </source>
</evidence>
<keyword evidence="2" id="KW-0472">Membrane</keyword>
<sequence length="238" mass="26845">MLAKYEQSNSYTIESDFEGDDIPLNQKSKQEPVAPPAYELDVNVNMNMNGGKTNALTLLNNAVASATGANEAQKNEKAAFGAVSEAMRDDANTRSTKVMVFKKSFDELVMRINKARRWRFCFSILRIILIIMFFGLCFMHLVIECVTVEDYKGFIKAMRPSVNTTDIETVLEITRKINLGYTIAEIAITTSLMFVTSIFNRVLEDIRTLKRDKIKKETYIQAVDMLNGKTLDVPKASV</sequence>
<feature type="transmembrane region" description="Helical" evidence="2">
    <location>
        <begin position="120"/>
        <end position="143"/>
    </location>
</feature>
<protein>
    <submittedName>
        <fullName evidence="3">NS3 protein</fullName>
    </submittedName>
</protein>